<dbReference type="Pfam" id="PF17289">
    <property type="entry name" value="Terminase_6C"/>
    <property type="match status" value="1"/>
</dbReference>
<evidence type="ECO:0000256" key="2">
    <source>
        <dbReference type="ARBA" id="ARBA00022741"/>
    </source>
</evidence>
<dbReference type="KEGG" id="vg:26799082"/>
<keyword evidence="3" id="KW-0067">ATP-binding</keyword>
<proteinExistence type="predicted"/>
<dbReference type="RefSeq" id="YP_009222712.1">
    <property type="nucleotide sequence ID" value="NC_029065.1"/>
</dbReference>
<keyword evidence="1" id="KW-1188">Viral release from host cell</keyword>
<name>A0A0S4KXH6_9CAUD</name>
<dbReference type="OrthoDB" id="2120at10239"/>
<keyword evidence="7" id="KW-1185">Reference proteome</keyword>
<gene>
    <name evidence="6" type="ORF">VCM_00114</name>
</gene>
<dbReference type="NCBIfam" id="TIGR01630">
    <property type="entry name" value="psiM2_ORF9"/>
    <property type="match status" value="1"/>
</dbReference>
<keyword evidence="2" id="KW-0547">Nucleotide-binding</keyword>
<protein>
    <submittedName>
        <fullName evidence="6">Terminase-like family protein</fullName>
    </submittedName>
</protein>
<organism evidence="6 7">
    <name type="scientific">Pseudomonas phage VCM</name>
    <dbReference type="NCBI Taxonomy" id="1729937"/>
    <lineage>
        <taxon>Viruses</taxon>
        <taxon>Duplodnaviria</taxon>
        <taxon>Heunggongvirae</taxon>
        <taxon>Uroviricota</taxon>
        <taxon>Caudoviricetes</taxon>
        <taxon>Vandenendeviridae</taxon>
        <taxon>Gorskivirinae</taxon>
        <taxon>Kremarvirus</taxon>
        <taxon>Kremarvirus VCM</taxon>
        <taxon>Otagovirus VCM</taxon>
    </lineage>
</organism>
<keyword evidence="4" id="KW-0231">Viral genome packaging</keyword>
<evidence type="ECO:0000256" key="3">
    <source>
        <dbReference type="ARBA" id="ARBA00022840"/>
    </source>
</evidence>
<sequence>MADDMVFDLDPNVIGPKSQKQYDFMHSEADITVFGGAAGAGKSYLGVMDFLKHIQYPTFRGCMVRRTTPQLKGPGGLHEKAEELFKLIDPKVRWRDKEHHFLFSNGAKVYLRHFENQKDEDNFQGWEVSQFLVDEGQQFEEAMVTYLTSRMRNPKCVEVKPHMKITCNPDYGSFLRHWLEWWLDPDTGIPIPERDGVVRYFIKNDGKMLWGDTLDELYEKYGVPDLPRGHKKQIKPLSFKFIAANVYDNPVLCEAQPEYVGWLEGLGRVEKERLLYGSWLARAEGTGYFKSQWCNMVTQRDIASIKRVRAWDISGTVESETNRNPDWTAGVLMSRNKMGIFTVEDVVRDRRRHGGVFELILETARHDGDDVQIIVPCDPGAAGKAYAAQLIRDLADHGFYARMKQTNKSKVTRFAPFAATAEAGNVEIIEADWTKDYLLELERFDGSKNIKDDQVDATSDAFHALSSEQYLPDFSVPVMTQANPFAFYRG</sequence>
<dbReference type="GeneID" id="26799082"/>
<dbReference type="InterPro" id="IPR006517">
    <property type="entry name" value="Phage_terminase_lsu-like_C"/>
</dbReference>
<dbReference type="InterPro" id="IPR035421">
    <property type="entry name" value="Terminase_6C"/>
</dbReference>
<evidence type="ECO:0000313" key="6">
    <source>
        <dbReference type="EMBL" id="CUR44333.1"/>
    </source>
</evidence>
<dbReference type="Gene3D" id="3.40.50.300">
    <property type="entry name" value="P-loop containing nucleotide triphosphate hydrolases"/>
    <property type="match status" value="1"/>
</dbReference>
<dbReference type="Pfam" id="PF03237">
    <property type="entry name" value="Terminase_6N"/>
    <property type="match status" value="1"/>
</dbReference>
<reference evidence="7" key="1">
    <citation type="submission" date="2015-10" db="EMBL/GenBank/DDBJ databases">
        <authorList>
            <person name="Millard A."/>
        </authorList>
    </citation>
    <scope>NUCLEOTIDE SEQUENCE [LARGE SCALE GENOMIC DNA]</scope>
</reference>
<dbReference type="GO" id="GO:0005524">
    <property type="term" value="F:ATP binding"/>
    <property type="evidence" value="ECO:0007669"/>
    <property type="project" value="UniProtKB-KW"/>
</dbReference>
<evidence type="ECO:0000256" key="4">
    <source>
        <dbReference type="ARBA" id="ARBA00023219"/>
    </source>
</evidence>
<accession>A0A0S4KXH6</accession>
<dbReference type="Proteomes" id="UP000204441">
    <property type="component" value="Genome"/>
</dbReference>
<dbReference type="InterPro" id="IPR027417">
    <property type="entry name" value="P-loop_NTPase"/>
</dbReference>
<evidence type="ECO:0000256" key="1">
    <source>
        <dbReference type="ARBA" id="ARBA00022612"/>
    </source>
</evidence>
<dbReference type="EMBL" id="LN887844">
    <property type="protein sequence ID" value="CUR44333.1"/>
    <property type="molecule type" value="Genomic_DNA"/>
</dbReference>
<evidence type="ECO:0000313" key="7">
    <source>
        <dbReference type="Proteomes" id="UP000204441"/>
    </source>
</evidence>
<evidence type="ECO:0000259" key="5">
    <source>
        <dbReference type="Pfam" id="PF17289"/>
    </source>
</evidence>
<feature type="domain" description="Terminase large subunit gp17-like C-terminal" evidence="5">
    <location>
        <begin position="310"/>
        <end position="464"/>
    </location>
</feature>